<dbReference type="AlphaFoldDB" id="A0A8J7U7V9"/>
<reference evidence="1" key="1">
    <citation type="submission" date="2021-03" db="EMBL/GenBank/DDBJ databases">
        <authorList>
            <person name="Wang G."/>
        </authorList>
    </citation>
    <scope>NUCLEOTIDE SEQUENCE</scope>
    <source>
        <strain evidence="1">KCTC 12899</strain>
    </source>
</reference>
<sequence>MIRLIFKAIQRLAENQQIKPVRHHGNTSTVQFVKMPPVTDWGSEAANAQNSGDLAWMINALDSDSPLNDKHFLFMTIVNQTYKKRQEPEMRKICREIGFRHVNLFSKIKPIISRDIGFVSSVSTFKQLAILLTEDGEFEEAIKLSRRAIRFGVHDGTDSGFEGRIQRIIKKAEKAGVQIPAKYKNPTEPKT</sequence>
<dbReference type="RefSeq" id="WP_207863567.1">
    <property type="nucleotide sequence ID" value="NZ_JAFREP010000064.1"/>
</dbReference>
<keyword evidence="2" id="KW-1185">Reference proteome</keyword>
<organism evidence="1 2">
    <name type="scientific">Acanthopleuribacter pedis</name>
    <dbReference type="NCBI Taxonomy" id="442870"/>
    <lineage>
        <taxon>Bacteria</taxon>
        <taxon>Pseudomonadati</taxon>
        <taxon>Acidobacteriota</taxon>
        <taxon>Holophagae</taxon>
        <taxon>Acanthopleuribacterales</taxon>
        <taxon>Acanthopleuribacteraceae</taxon>
        <taxon>Acanthopleuribacter</taxon>
    </lineage>
</organism>
<name>A0A8J7U7V9_9BACT</name>
<accession>A0A8J7U7V9</accession>
<dbReference type="EMBL" id="JAFREP010000064">
    <property type="protein sequence ID" value="MBO1323414.1"/>
    <property type="molecule type" value="Genomic_DNA"/>
</dbReference>
<protein>
    <submittedName>
        <fullName evidence="1">Uncharacterized protein</fullName>
    </submittedName>
</protein>
<evidence type="ECO:0000313" key="1">
    <source>
        <dbReference type="EMBL" id="MBO1323414.1"/>
    </source>
</evidence>
<dbReference type="Proteomes" id="UP000664417">
    <property type="component" value="Unassembled WGS sequence"/>
</dbReference>
<proteinExistence type="predicted"/>
<gene>
    <name evidence="1" type="ORF">J3U88_33415</name>
</gene>
<comment type="caution">
    <text evidence="1">The sequence shown here is derived from an EMBL/GenBank/DDBJ whole genome shotgun (WGS) entry which is preliminary data.</text>
</comment>
<evidence type="ECO:0000313" key="2">
    <source>
        <dbReference type="Proteomes" id="UP000664417"/>
    </source>
</evidence>